<keyword evidence="2" id="KW-0472">Membrane</keyword>
<dbReference type="Proteomes" id="UP001054902">
    <property type="component" value="Unassembled WGS sequence"/>
</dbReference>
<gene>
    <name evidence="3" type="ORF">CTEN210_10955</name>
</gene>
<keyword evidence="2" id="KW-0812">Transmembrane</keyword>
<comment type="caution">
    <text evidence="3">The sequence shown here is derived from an EMBL/GenBank/DDBJ whole genome shotgun (WGS) entry which is preliminary data.</text>
</comment>
<dbReference type="GO" id="GO:1990189">
    <property type="term" value="F:protein N-terminal-serine acetyltransferase activity"/>
    <property type="evidence" value="ECO:0007669"/>
    <property type="project" value="TreeGrafter"/>
</dbReference>
<dbReference type="GO" id="GO:0008999">
    <property type="term" value="F:protein-N-terminal-alanine acetyltransferase activity"/>
    <property type="evidence" value="ECO:0007669"/>
    <property type="project" value="TreeGrafter"/>
</dbReference>
<dbReference type="Gene3D" id="3.40.630.30">
    <property type="match status" value="1"/>
</dbReference>
<proteinExistence type="predicted"/>
<keyword evidence="2" id="KW-1133">Transmembrane helix</keyword>
<organism evidence="3 4">
    <name type="scientific">Chaetoceros tenuissimus</name>
    <dbReference type="NCBI Taxonomy" id="426638"/>
    <lineage>
        <taxon>Eukaryota</taxon>
        <taxon>Sar</taxon>
        <taxon>Stramenopiles</taxon>
        <taxon>Ochrophyta</taxon>
        <taxon>Bacillariophyta</taxon>
        <taxon>Coscinodiscophyceae</taxon>
        <taxon>Chaetocerotophycidae</taxon>
        <taxon>Chaetocerotales</taxon>
        <taxon>Chaetocerotaceae</taxon>
        <taxon>Chaetoceros</taxon>
    </lineage>
</organism>
<evidence type="ECO:0008006" key="5">
    <source>
        <dbReference type="Google" id="ProtNLM"/>
    </source>
</evidence>
<keyword evidence="4" id="KW-1185">Reference proteome</keyword>
<evidence type="ECO:0000256" key="2">
    <source>
        <dbReference type="SAM" id="Phobius"/>
    </source>
</evidence>
<feature type="compositionally biased region" description="Basic and acidic residues" evidence="1">
    <location>
        <begin position="449"/>
        <end position="459"/>
    </location>
</feature>
<evidence type="ECO:0000256" key="1">
    <source>
        <dbReference type="SAM" id="MobiDB-lite"/>
    </source>
</evidence>
<accession>A0AAD3D1N8</accession>
<sequence length="475" mass="53677">MSRSELSDLEKVLKSLEFITSVRSFDDVLSIFGLDNLPTAQKYGIIFGIITFTVTVSAVLALLVMGGSFKRIAEQAKTGGVSMPDAIEERVTRPLLLERLLEAQEFLLKKYPAVQKTEGMTPLMKMLVNIAPDVAKAQEMTANFMVKNESDKKKKDEKLKAFIPEGYEQNYISAYRRCQDKPGGATISGMPEARFEAYARAFAGCGSYTSTSYRRSYARMYEAVACNNHSTEKQYREHWLERPGDIVGRTIRLEPLDSKRHLKDFFAMTCGDIYRANKSYDPQEVWAFYEDGPFDSPEKMKESFVFQREMNEAGFAIIESLTGNMVGAVYLTNDNPKNLSISLELPLVKPSSEGTVESIEACFLLLDRLFALGYRRVQLSVDSMDTKGKKLSGRLGFTQEGLIPKDRIIKESNRDSIIYGMLNSDWDKGARAFLFKKLHGEKAMKVDVKNEKSEAELEKQSTFIEGQKETDEPKE</sequence>
<evidence type="ECO:0000313" key="4">
    <source>
        <dbReference type="Proteomes" id="UP001054902"/>
    </source>
</evidence>
<feature type="transmembrane region" description="Helical" evidence="2">
    <location>
        <begin position="43"/>
        <end position="65"/>
    </location>
</feature>
<evidence type="ECO:0000313" key="3">
    <source>
        <dbReference type="EMBL" id="GFH54479.1"/>
    </source>
</evidence>
<dbReference type="EMBL" id="BLLK01000047">
    <property type="protein sequence ID" value="GFH54479.1"/>
    <property type="molecule type" value="Genomic_DNA"/>
</dbReference>
<reference evidence="3 4" key="1">
    <citation type="journal article" date="2021" name="Sci. Rep.">
        <title>The genome of the diatom Chaetoceros tenuissimus carries an ancient integrated fragment of an extant virus.</title>
        <authorList>
            <person name="Hongo Y."/>
            <person name="Kimura K."/>
            <person name="Takaki Y."/>
            <person name="Yoshida Y."/>
            <person name="Baba S."/>
            <person name="Kobayashi G."/>
            <person name="Nagasaki K."/>
            <person name="Hano T."/>
            <person name="Tomaru Y."/>
        </authorList>
    </citation>
    <scope>NUCLEOTIDE SEQUENCE [LARGE SCALE GENOMIC DNA]</scope>
    <source>
        <strain evidence="3 4">NIES-3715</strain>
    </source>
</reference>
<feature type="compositionally biased region" description="Basic and acidic residues" evidence="1">
    <location>
        <begin position="466"/>
        <end position="475"/>
    </location>
</feature>
<dbReference type="AlphaFoldDB" id="A0AAD3D1N8"/>
<dbReference type="InterPro" id="IPR016181">
    <property type="entry name" value="Acyl_CoA_acyltransferase"/>
</dbReference>
<dbReference type="PANTHER" id="PTHR43441">
    <property type="entry name" value="RIBOSOMAL-PROTEIN-SERINE ACETYLTRANSFERASE"/>
    <property type="match status" value="1"/>
</dbReference>
<feature type="region of interest" description="Disordered" evidence="1">
    <location>
        <begin position="449"/>
        <end position="475"/>
    </location>
</feature>
<protein>
    <recommendedName>
        <fullName evidence="5">N-acetyltransferase domain-containing protein</fullName>
    </recommendedName>
</protein>
<dbReference type="SUPFAM" id="SSF55729">
    <property type="entry name" value="Acyl-CoA N-acyltransferases (Nat)"/>
    <property type="match status" value="1"/>
</dbReference>
<dbReference type="PANTHER" id="PTHR43441:SF2">
    <property type="entry name" value="FAMILY ACETYLTRANSFERASE, PUTATIVE (AFU_ORTHOLOGUE AFUA_7G00850)-RELATED"/>
    <property type="match status" value="1"/>
</dbReference>
<dbReference type="InterPro" id="IPR051908">
    <property type="entry name" value="Ribosomal_N-acetyltransferase"/>
</dbReference>
<name>A0AAD3D1N8_9STRA</name>